<feature type="compositionally biased region" description="Basic and acidic residues" evidence="1">
    <location>
        <begin position="531"/>
        <end position="543"/>
    </location>
</feature>
<accession>A0A0W0FMN6</accession>
<protein>
    <submittedName>
        <fullName evidence="2">Uncharacterized protein</fullName>
    </submittedName>
</protein>
<dbReference type="AlphaFoldDB" id="A0A0W0FMN6"/>
<evidence type="ECO:0000313" key="2">
    <source>
        <dbReference type="EMBL" id="KTB37576.1"/>
    </source>
</evidence>
<evidence type="ECO:0000313" key="3">
    <source>
        <dbReference type="Proteomes" id="UP000054988"/>
    </source>
</evidence>
<feature type="compositionally biased region" description="Basic and acidic residues" evidence="1">
    <location>
        <begin position="97"/>
        <end position="119"/>
    </location>
</feature>
<feature type="region of interest" description="Disordered" evidence="1">
    <location>
        <begin position="61"/>
        <end position="189"/>
    </location>
</feature>
<feature type="region of interest" description="Disordered" evidence="1">
    <location>
        <begin position="1"/>
        <end position="36"/>
    </location>
</feature>
<feature type="region of interest" description="Disordered" evidence="1">
    <location>
        <begin position="511"/>
        <end position="543"/>
    </location>
</feature>
<dbReference type="Proteomes" id="UP000054988">
    <property type="component" value="Unassembled WGS sequence"/>
</dbReference>
<dbReference type="EMBL" id="LATX01001839">
    <property type="protein sequence ID" value="KTB37576.1"/>
    <property type="molecule type" value="Genomic_DNA"/>
</dbReference>
<feature type="compositionally biased region" description="Pro residues" evidence="1">
    <location>
        <begin position="75"/>
        <end position="95"/>
    </location>
</feature>
<gene>
    <name evidence="2" type="ORF">WG66_9849</name>
</gene>
<dbReference type="eggNOG" id="ENOG502R1Z0">
    <property type="taxonomic scope" value="Eukaryota"/>
</dbReference>
<sequence length="543" mass="60677">MSPPQQQDDFLLSPSGNDGIDIMFPPPSSSPVPSSIGFPISTTLAHFFTPVHPKSKCAVVNCQTPSPLKNSPPEDIAPPSPLPPSSLPSRTPPSPSQDKDSGSDFSASEKERKKKKELDSGSSDSDSEPDIYELLKPKAPKKAFKTGFRNTVQRKGIGPATCTGQSTQQESPLDDGDNGDEEDDTSVKGHGLLSDKAKEMLNELKEYIDSDMKSAHVVNPFNAYQAWYSREHPKGPDVPALQYNAIIRNSYHEEVWNQLVHLQLGDEDGTISKDILSNPVNVHNAIHWYIDWYMTTHADHIRYLKEEEKYQMTLKHVLGPFNKLQWVPIVSDDSGGDLAFACGSEDYLKKHGKWDGKNKKAKVVDNDQDNGKGKMKARCKQLLKRNKMRKNKEFNRKVCCFTVLYLMPPLMNLWQGKGRAIPEEDKNEEDEHLVLHKAPAVSEDEEDDEDGDHAIHAIPPSLPSSPMHNVLWIDLAKYPKTHAVSHSQSQPVPSKHIVSCPCPHLCLQPQPIPPKHTVWHSQPPPVLPKTSADKKRAREEQQS</sequence>
<feature type="compositionally biased region" description="Polar residues" evidence="1">
    <location>
        <begin position="162"/>
        <end position="171"/>
    </location>
</feature>
<feature type="compositionally biased region" description="Acidic residues" evidence="1">
    <location>
        <begin position="172"/>
        <end position="184"/>
    </location>
</feature>
<comment type="caution">
    <text evidence="2">The sequence shown here is derived from an EMBL/GenBank/DDBJ whole genome shotgun (WGS) entry which is preliminary data.</text>
</comment>
<evidence type="ECO:0000256" key="1">
    <source>
        <dbReference type="SAM" id="MobiDB-lite"/>
    </source>
</evidence>
<reference evidence="2 3" key="1">
    <citation type="submission" date="2015-12" db="EMBL/GenBank/DDBJ databases">
        <title>Draft genome sequence of Moniliophthora roreri, the causal agent of frosty pod rot of cacao.</title>
        <authorList>
            <person name="Aime M.C."/>
            <person name="Diaz-Valderrama J.R."/>
            <person name="Kijpornyongpan T."/>
            <person name="Phillips-Mora W."/>
        </authorList>
    </citation>
    <scope>NUCLEOTIDE SEQUENCE [LARGE SCALE GENOMIC DNA]</scope>
    <source>
        <strain evidence="2 3">MCA 2952</strain>
    </source>
</reference>
<organism evidence="2 3">
    <name type="scientific">Moniliophthora roreri</name>
    <name type="common">Frosty pod rot fungus</name>
    <name type="synonym">Monilia roreri</name>
    <dbReference type="NCBI Taxonomy" id="221103"/>
    <lineage>
        <taxon>Eukaryota</taxon>
        <taxon>Fungi</taxon>
        <taxon>Dikarya</taxon>
        <taxon>Basidiomycota</taxon>
        <taxon>Agaricomycotina</taxon>
        <taxon>Agaricomycetes</taxon>
        <taxon>Agaricomycetidae</taxon>
        <taxon>Agaricales</taxon>
        <taxon>Marasmiineae</taxon>
        <taxon>Marasmiaceae</taxon>
        <taxon>Moniliophthora</taxon>
    </lineage>
</organism>
<proteinExistence type="predicted"/>
<name>A0A0W0FMN6_MONRR</name>